<reference evidence="1 2" key="1">
    <citation type="submission" date="2014-04" db="EMBL/GenBank/DDBJ databases">
        <authorList>
            <consortium name="DOE Joint Genome Institute"/>
            <person name="Kuo A."/>
            <person name="Tarkka M."/>
            <person name="Buscot F."/>
            <person name="Kohler A."/>
            <person name="Nagy L.G."/>
            <person name="Floudas D."/>
            <person name="Copeland A."/>
            <person name="Barry K.W."/>
            <person name="Cichocki N."/>
            <person name="Veneault-Fourrey C."/>
            <person name="LaButti K."/>
            <person name="Lindquist E.A."/>
            <person name="Lipzen A."/>
            <person name="Lundell T."/>
            <person name="Morin E."/>
            <person name="Murat C."/>
            <person name="Sun H."/>
            <person name="Tunlid A."/>
            <person name="Henrissat B."/>
            <person name="Grigoriev I.V."/>
            <person name="Hibbett D.S."/>
            <person name="Martin F."/>
            <person name="Nordberg H.P."/>
            <person name="Cantor M.N."/>
            <person name="Hua S.X."/>
        </authorList>
    </citation>
    <scope>NUCLEOTIDE SEQUENCE [LARGE SCALE GENOMIC DNA]</scope>
    <source>
        <strain evidence="1 2">F 1598</strain>
    </source>
</reference>
<dbReference type="HOGENOM" id="CLU_2543387_0_0_1"/>
<dbReference type="Proteomes" id="UP000054166">
    <property type="component" value="Unassembled WGS sequence"/>
</dbReference>
<dbReference type="InParanoid" id="A0A0C3FEK3"/>
<proteinExistence type="predicted"/>
<accession>A0A0C3FEK3</accession>
<organism evidence="1 2">
    <name type="scientific">Piloderma croceum (strain F 1598)</name>
    <dbReference type="NCBI Taxonomy" id="765440"/>
    <lineage>
        <taxon>Eukaryota</taxon>
        <taxon>Fungi</taxon>
        <taxon>Dikarya</taxon>
        <taxon>Basidiomycota</taxon>
        <taxon>Agaricomycotina</taxon>
        <taxon>Agaricomycetes</taxon>
        <taxon>Agaricomycetidae</taxon>
        <taxon>Atheliales</taxon>
        <taxon>Atheliaceae</taxon>
        <taxon>Piloderma</taxon>
    </lineage>
</organism>
<gene>
    <name evidence="1" type="ORF">PILCRDRAFT_587012</name>
</gene>
<keyword evidence="2" id="KW-1185">Reference proteome</keyword>
<dbReference type="EMBL" id="KN833016">
    <property type="protein sequence ID" value="KIM78414.1"/>
    <property type="molecule type" value="Genomic_DNA"/>
</dbReference>
<reference evidence="2" key="2">
    <citation type="submission" date="2015-01" db="EMBL/GenBank/DDBJ databases">
        <title>Evolutionary Origins and Diversification of the Mycorrhizal Mutualists.</title>
        <authorList>
            <consortium name="DOE Joint Genome Institute"/>
            <consortium name="Mycorrhizal Genomics Consortium"/>
            <person name="Kohler A."/>
            <person name="Kuo A."/>
            <person name="Nagy L.G."/>
            <person name="Floudas D."/>
            <person name="Copeland A."/>
            <person name="Barry K.W."/>
            <person name="Cichocki N."/>
            <person name="Veneault-Fourrey C."/>
            <person name="LaButti K."/>
            <person name="Lindquist E.A."/>
            <person name="Lipzen A."/>
            <person name="Lundell T."/>
            <person name="Morin E."/>
            <person name="Murat C."/>
            <person name="Riley R."/>
            <person name="Ohm R."/>
            <person name="Sun H."/>
            <person name="Tunlid A."/>
            <person name="Henrissat B."/>
            <person name="Grigoriev I.V."/>
            <person name="Hibbett D.S."/>
            <person name="Martin F."/>
        </authorList>
    </citation>
    <scope>NUCLEOTIDE SEQUENCE [LARGE SCALE GENOMIC DNA]</scope>
    <source>
        <strain evidence="2">F 1598</strain>
    </source>
</reference>
<sequence length="83" mass="9489">MTQTQNQVKRSMTSQELSLTFDLTVTFPTHNKHRCLTMSSNFAWQATQHQKIKWPPHIAPYVCLKTAPAVKVKSIFGQVMTNV</sequence>
<name>A0A0C3FEK3_PILCF</name>
<evidence type="ECO:0000313" key="2">
    <source>
        <dbReference type="Proteomes" id="UP000054166"/>
    </source>
</evidence>
<protein>
    <submittedName>
        <fullName evidence="1">Uncharacterized protein</fullName>
    </submittedName>
</protein>
<evidence type="ECO:0000313" key="1">
    <source>
        <dbReference type="EMBL" id="KIM78414.1"/>
    </source>
</evidence>
<dbReference type="AlphaFoldDB" id="A0A0C3FEK3"/>